<dbReference type="InterPro" id="IPR023201">
    <property type="entry name" value="SecY_dom_sf"/>
</dbReference>
<dbReference type="InterPro" id="IPR002208">
    <property type="entry name" value="SecY/SEC61-alpha"/>
</dbReference>
<organism evidence="14 15">
    <name type="scientific">Candidatus Photodesmus blepharonis</name>
    <dbReference type="NCBI Taxonomy" id="1179155"/>
    <lineage>
        <taxon>Bacteria</taxon>
        <taxon>Pseudomonadati</taxon>
        <taxon>Pseudomonadota</taxon>
        <taxon>Gammaproteobacteria</taxon>
        <taxon>Vibrionales</taxon>
        <taxon>Vibrionaceae</taxon>
        <taxon>Candidatus Photodesmus</taxon>
    </lineage>
</organism>
<dbReference type="GO" id="GO:0065002">
    <property type="term" value="P:intracellular protein transmembrane transport"/>
    <property type="evidence" value="ECO:0007669"/>
    <property type="project" value="UniProtKB-UniRule"/>
</dbReference>
<dbReference type="Pfam" id="PF00344">
    <property type="entry name" value="SecY"/>
    <property type="match status" value="1"/>
</dbReference>
<evidence type="ECO:0000256" key="4">
    <source>
        <dbReference type="ARBA" id="ARBA00022692"/>
    </source>
</evidence>
<feature type="transmembrane region" description="Helical" evidence="10">
    <location>
        <begin position="182"/>
        <end position="199"/>
    </location>
</feature>
<keyword evidence="8 10" id="KW-0472">Membrane</keyword>
<evidence type="ECO:0000313" key="14">
    <source>
        <dbReference type="EMBL" id="KEY90885.1"/>
    </source>
</evidence>
<feature type="transmembrane region" description="Helical" evidence="10">
    <location>
        <begin position="371"/>
        <end position="391"/>
    </location>
</feature>
<comment type="function">
    <text evidence="10 11">The central subunit of the protein translocation channel SecYEG. Consists of two halves formed by TMs 1-5 and 6-10. These two domains form a lateral gate at the front which open onto the bilayer between TMs 2 and 7, and are clamped together by SecE at the back. The channel is closed by both a pore ring composed of hydrophobic SecY resides and a short helix (helix 2A) on the extracellular side of the membrane which forms a plug. The plug probably moves laterally to allow the channel to open. The ring and the pore may move independently.</text>
</comment>
<comment type="similarity">
    <text evidence="2 10 13">Belongs to the SecY/SEC61-alpha family.</text>
</comment>
<feature type="transmembrane region" description="Helical" evidence="10">
    <location>
        <begin position="211"/>
        <end position="231"/>
    </location>
</feature>
<accession>A0A084CM56</accession>
<evidence type="ECO:0000256" key="11">
    <source>
        <dbReference type="RuleBase" id="RU000537"/>
    </source>
</evidence>
<evidence type="ECO:0000256" key="13">
    <source>
        <dbReference type="RuleBase" id="RU004349"/>
    </source>
</evidence>
<dbReference type="GO" id="GO:0006605">
    <property type="term" value="P:protein targeting"/>
    <property type="evidence" value="ECO:0007669"/>
    <property type="project" value="UniProtKB-UniRule"/>
</dbReference>
<feature type="transmembrane region" description="Helical" evidence="10">
    <location>
        <begin position="314"/>
        <end position="335"/>
    </location>
</feature>
<dbReference type="GO" id="GO:0005886">
    <property type="term" value="C:plasma membrane"/>
    <property type="evidence" value="ECO:0007669"/>
    <property type="project" value="UniProtKB-SubCell"/>
</dbReference>
<dbReference type="FunFam" id="1.10.3370.10:FF:000001">
    <property type="entry name" value="Preprotein translocase subunit SecY"/>
    <property type="match status" value="1"/>
</dbReference>
<evidence type="ECO:0000256" key="6">
    <source>
        <dbReference type="ARBA" id="ARBA00022989"/>
    </source>
</evidence>
<keyword evidence="5 10" id="KW-0653">Protein transport</keyword>
<evidence type="ECO:0000256" key="7">
    <source>
        <dbReference type="ARBA" id="ARBA00023010"/>
    </source>
</evidence>
<evidence type="ECO:0000256" key="3">
    <source>
        <dbReference type="ARBA" id="ARBA00022448"/>
    </source>
</evidence>
<dbReference type="NCBIfam" id="TIGR00967">
    <property type="entry name" value="3a0501s007"/>
    <property type="match status" value="1"/>
</dbReference>
<evidence type="ECO:0000256" key="5">
    <source>
        <dbReference type="ARBA" id="ARBA00022927"/>
    </source>
</evidence>
<dbReference type="RefSeq" id="WP_034415231.1">
    <property type="nucleotide sequence ID" value="NZ_JGVK01000033.1"/>
</dbReference>
<dbReference type="AlphaFoldDB" id="A0A084CM56"/>
<keyword evidence="6 10" id="KW-1133">Transmembrane helix</keyword>
<keyword evidence="10" id="KW-1003">Cell membrane</keyword>
<gene>
    <name evidence="10 14" type="primary">secY</name>
    <name evidence="14" type="ORF">CF67_09062</name>
</gene>
<keyword evidence="3 10" id="KW-0813">Transport</keyword>
<dbReference type="PANTHER" id="PTHR10906">
    <property type="entry name" value="SECY/SEC61-ALPHA FAMILY MEMBER"/>
    <property type="match status" value="1"/>
</dbReference>
<dbReference type="PROSITE" id="PS00756">
    <property type="entry name" value="SECY_2"/>
    <property type="match status" value="1"/>
</dbReference>
<feature type="transmembrane region" description="Helical" evidence="10">
    <location>
        <begin position="150"/>
        <end position="170"/>
    </location>
</feature>
<dbReference type="GO" id="GO:0043952">
    <property type="term" value="P:protein transport by the Sec complex"/>
    <property type="evidence" value="ECO:0007669"/>
    <property type="project" value="UniProtKB-UniRule"/>
</dbReference>
<name>A0A084CM56_9GAMM</name>
<feature type="transmembrane region" description="Helical" evidence="10">
    <location>
        <begin position="397"/>
        <end position="416"/>
    </location>
</feature>
<dbReference type="SUPFAM" id="SSF103491">
    <property type="entry name" value="Preprotein translocase SecY subunit"/>
    <property type="match status" value="1"/>
</dbReference>
<dbReference type="InterPro" id="IPR026593">
    <property type="entry name" value="SecY"/>
</dbReference>
<comment type="caution">
    <text evidence="14">The sequence shown here is derived from an EMBL/GenBank/DDBJ whole genome shotgun (WGS) entry which is preliminary data.</text>
</comment>
<keyword evidence="7 10" id="KW-0811">Translocation</keyword>
<evidence type="ECO:0000256" key="2">
    <source>
        <dbReference type="ARBA" id="ARBA00005751"/>
    </source>
</evidence>
<evidence type="ECO:0000313" key="15">
    <source>
        <dbReference type="Proteomes" id="UP000053784"/>
    </source>
</evidence>
<comment type="subcellular location">
    <subcellularLocation>
        <location evidence="10">Cell membrane</location>
        <topology evidence="10">Multi-pass membrane protein</topology>
    </subcellularLocation>
    <subcellularLocation>
        <location evidence="1 12">Membrane</location>
        <topology evidence="1 12">Multi-pass membrane protein</topology>
    </subcellularLocation>
</comment>
<keyword evidence="4 10" id="KW-0812">Transmembrane</keyword>
<feature type="transmembrane region" description="Helical" evidence="10">
    <location>
        <begin position="270"/>
        <end position="290"/>
    </location>
</feature>
<dbReference type="PIRSF" id="PIRSF004557">
    <property type="entry name" value="SecY"/>
    <property type="match status" value="1"/>
</dbReference>
<protein>
    <recommendedName>
        <fullName evidence="9 10">Protein translocase subunit SecY</fullName>
    </recommendedName>
</protein>
<proteinExistence type="inferred from homology"/>
<comment type="subunit">
    <text evidence="10">Component of the Sec protein translocase complex. Heterotrimer consisting of SecY, SecE and SecG subunits. The heterotrimers can form oligomers, although 1 heterotrimer is thought to be able to translocate proteins. Interacts with the ribosome. Interacts with SecDF, and other proteins may be involved. Interacts with SecA.</text>
</comment>
<feature type="transmembrane region" description="Helical" evidence="10">
    <location>
        <begin position="73"/>
        <end position="96"/>
    </location>
</feature>
<sequence length="441" mass="48681">MVKKSDFRNAQTGLIRLRSRLLFVIGALLVFRAGSFVPVPGVNAAVLADLFAQQKGTIVEMFNMFSGGALERASILALGIMPYISASIIIQLLTLVHPPLIELKKEGEAGRRKISQYTRYMTLLLATFQAIGVATGLPNMVDNLVVIDKAVFTLIATVSLVTGTMFLMWLGEQVTDRGVGNGISLLIFAGIVAGLPSAIGKTFEQARQGELHFLLLLLMSMLVFCVIYFVVFMERGQRRIAVNYAKRQHGRKIFAAQSTHLPLKINMAGVIPAIFASSIILFAGTLSQWFGQGDESNPSWLTDISIALSPGQPLYVICYAVAIIFFCFFYTALVFNPRETADNLKKSGAFIPGIRPGEQTARYIDKVMARLTLVGALYIAFICLIPEFMMVAWNVRFYFGGTSLLIVVVVIMDFMAQVQTYLMSQQYDSVLRKANLKGYSR</sequence>
<feature type="transmembrane region" description="Helical" evidence="10">
    <location>
        <begin position="117"/>
        <end position="138"/>
    </location>
</feature>
<dbReference type="OrthoDB" id="9809248at2"/>
<dbReference type="HAMAP" id="MF_01465">
    <property type="entry name" value="SecY"/>
    <property type="match status" value="1"/>
</dbReference>
<dbReference type="STRING" id="1179155.CF67_09062"/>
<dbReference type="PRINTS" id="PR00303">
    <property type="entry name" value="SECYTRNLCASE"/>
</dbReference>
<evidence type="ECO:0000256" key="10">
    <source>
        <dbReference type="HAMAP-Rule" id="MF_01465"/>
    </source>
</evidence>
<dbReference type="eggNOG" id="COG0201">
    <property type="taxonomic scope" value="Bacteria"/>
</dbReference>
<evidence type="ECO:0000256" key="8">
    <source>
        <dbReference type="ARBA" id="ARBA00023136"/>
    </source>
</evidence>
<evidence type="ECO:0000256" key="9">
    <source>
        <dbReference type="ARBA" id="ARBA00039733"/>
    </source>
</evidence>
<reference evidence="14 15" key="1">
    <citation type="submission" date="2014-03" db="EMBL/GenBank/DDBJ databases">
        <title>Selection and divergence in the genomes of co-occurring obligate luminous symbionts with specific hosts.</title>
        <authorList>
            <person name="Hendry T.A."/>
            <person name="de Wet J.R."/>
            <person name="Dunlap P.V."/>
        </authorList>
    </citation>
    <scope>NUCLEOTIDE SEQUENCE [LARGE SCALE GENOMIC DNA]</scope>
    <source>
        <strain evidence="14 15">Ppalp.1</strain>
    </source>
</reference>
<evidence type="ECO:0000256" key="12">
    <source>
        <dbReference type="RuleBase" id="RU003484"/>
    </source>
</evidence>
<feature type="transmembrane region" description="Helical" evidence="10">
    <location>
        <begin position="21"/>
        <end position="39"/>
    </location>
</feature>
<dbReference type="InterPro" id="IPR030659">
    <property type="entry name" value="SecY_CS"/>
</dbReference>
<dbReference type="EMBL" id="JGVK01000033">
    <property type="protein sequence ID" value="KEY90885.1"/>
    <property type="molecule type" value="Genomic_DNA"/>
</dbReference>
<evidence type="ECO:0000256" key="1">
    <source>
        <dbReference type="ARBA" id="ARBA00004141"/>
    </source>
</evidence>
<keyword evidence="15" id="KW-1185">Reference proteome</keyword>
<dbReference type="Gene3D" id="1.10.3370.10">
    <property type="entry name" value="SecY subunit domain"/>
    <property type="match status" value="1"/>
</dbReference>
<dbReference type="PROSITE" id="PS00755">
    <property type="entry name" value="SECY_1"/>
    <property type="match status" value="1"/>
</dbReference>
<dbReference type="Proteomes" id="UP000053784">
    <property type="component" value="Unassembled WGS sequence"/>
</dbReference>